<dbReference type="Proteomes" id="UP000765509">
    <property type="component" value="Unassembled WGS sequence"/>
</dbReference>
<dbReference type="OrthoDB" id="2272314at2759"/>
<accession>A0A9Q3DP57</accession>
<reference evidence="2" key="1">
    <citation type="submission" date="2021-03" db="EMBL/GenBank/DDBJ databases">
        <title>Draft genome sequence of rust myrtle Austropuccinia psidii MF-1, a brazilian biotype.</title>
        <authorList>
            <person name="Quecine M.C."/>
            <person name="Pachon D.M.R."/>
            <person name="Bonatelli M.L."/>
            <person name="Correr F.H."/>
            <person name="Franceschini L.M."/>
            <person name="Leite T.F."/>
            <person name="Margarido G.R.A."/>
            <person name="Almeida C.A."/>
            <person name="Ferrarezi J.A."/>
            <person name="Labate C.A."/>
        </authorList>
    </citation>
    <scope>NUCLEOTIDE SEQUENCE</scope>
    <source>
        <strain evidence="2">MF-1</strain>
    </source>
</reference>
<evidence type="ECO:0000259" key="1">
    <source>
        <dbReference type="Pfam" id="PF14214"/>
    </source>
</evidence>
<keyword evidence="3" id="KW-1185">Reference proteome</keyword>
<comment type="caution">
    <text evidence="2">The sequence shown here is derived from an EMBL/GenBank/DDBJ whole genome shotgun (WGS) entry which is preliminary data.</text>
</comment>
<sequence length="216" mass="24873">MASLPLHRKQLYQEFVANLYICVESSRLRYTFSNQRQLKVEIYQGITEMLEAGGHIDGKNIILPSTFIGGPWSMLQLYQDAMALEKLYRKPSLFITMTANPRWPEKKDCLIGNRVASNCPDIISRVFKMKLDTLILYLTINKQLGKVKSYFYTIKYQKRGLPHTHIILILAKDSIPNESSQIDTLVCAEIPHLYQEKKLFELVTTTMLHSPCKEGS</sequence>
<organism evidence="2 3">
    <name type="scientific">Austropuccinia psidii MF-1</name>
    <dbReference type="NCBI Taxonomy" id="1389203"/>
    <lineage>
        <taxon>Eukaryota</taxon>
        <taxon>Fungi</taxon>
        <taxon>Dikarya</taxon>
        <taxon>Basidiomycota</taxon>
        <taxon>Pucciniomycotina</taxon>
        <taxon>Pucciniomycetes</taxon>
        <taxon>Pucciniales</taxon>
        <taxon>Sphaerophragmiaceae</taxon>
        <taxon>Austropuccinia</taxon>
    </lineage>
</organism>
<proteinExistence type="predicted"/>
<dbReference type="PANTHER" id="PTHR45786:SF74">
    <property type="entry name" value="ATP-DEPENDENT DNA HELICASE"/>
    <property type="match status" value="1"/>
</dbReference>
<gene>
    <name evidence="2" type="ORF">O181_046790</name>
</gene>
<dbReference type="PANTHER" id="PTHR45786">
    <property type="entry name" value="DNA BINDING PROTEIN-LIKE"/>
    <property type="match status" value="1"/>
</dbReference>
<dbReference type="Pfam" id="PF14214">
    <property type="entry name" value="Helitron_like_N"/>
    <property type="match status" value="1"/>
</dbReference>
<dbReference type="AlphaFoldDB" id="A0A9Q3DP57"/>
<evidence type="ECO:0000313" key="3">
    <source>
        <dbReference type="Proteomes" id="UP000765509"/>
    </source>
</evidence>
<evidence type="ECO:0000313" key="2">
    <source>
        <dbReference type="EMBL" id="MBW0507075.1"/>
    </source>
</evidence>
<protein>
    <recommendedName>
        <fullName evidence="1">Helitron helicase-like domain-containing protein</fullName>
    </recommendedName>
</protein>
<feature type="domain" description="Helitron helicase-like" evidence="1">
    <location>
        <begin position="7"/>
        <end position="168"/>
    </location>
</feature>
<name>A0A9Q3DP57_9BASI</name>
<dbReference type="EMBL" id="AVOT02019489">
    <property type="protein sequence ID" value="MBW0507075.1"/>
    <property type="molecule type" value="Genomic_DNA"/>
</dbReference>
<dbReference type="InterPro" id="IPR025476">
    <property type="entry name" value="Helitron_helicase-like"/>
</dbReference>